<dbReference type="EMBL" id="KN837139">
    <property type="protein sequence ID" value="KIJ41020.1"/>
    <property type="molecule type" value="Genomic_DNA"/>
</dbReference>
<dbReference type="SUPFAM" id="SSF52047">
    <property type="entry name" value="RNI-like"/>
    <property type="match status" value="1"/>
</dbReference>
<dbReference type="Proteomes" id="UP000054279">
    <property type="component" value="Unassembled WGS sequence"/>
</dbReference>
<dbReference type="InterPro" id="IPR032675">
    <property type="entry name" value="LRR_dom_sf"/>
</dbReference>
<evidence type="ECO:0000313" key="2">
    <source>
        <dbReference type="Proteomes" id="UP000054279"/>
    </source>
</evidence>
<gene>
    <name evidence="1" type="ORF">M422DRAFT_255870</name>
</gene>
<evidence type="ECO:0000313" key="1">
    <source>
        <dbReference type="EMBL" id="KIJ41020.1"/>
    </source>
</evidence>
<organism evidence="1 2">
    <name type="scientific">Sphaerobolus stellatus (strain SS14)</name>
    <dbReference type="NCBI Taxonomy" id="990650"/>
    <lineage>
        <taxon>Eukaryota</taxon>
        <taxon>Fungi</taxon>
        <taxon>Dikarya</taxon>
        <taxon>Basidiomycota</taxon>
        <taxon>Agaricomycotina</taxon>
        <taxon>Agaricomycetes</taxon>
        <taxon>Phallomycetidae</taxon>
        <taxon>Geastrales</taxon>
        <taxon>Sphaerobolaceae</taxon>
        <taxon>Sphaerobolus</taxon>
    </lineage>
</organism>
<sequence length="223" mass="25172">MLSLLMQNPNLRECYIDYHEDGIPEGSIGSSIPVIHLPSLYDCTIHQRNGFRGECLQEILRKLRTANLELLLYSESGPESISRLPSLLSWLCSTPSKIVRLNLTLVSPIVQELHNLLQELPGLRELLLSSGTFDSEGIRILNRNLYTDICPHLTTLVYTYCRHPLVDMDAMARSRLGPSSTSTGMKVMMVSNFDVFNGVWTDEDGSNLDFIPRQNESEGRPTY</sequence>
<dbReference type="Gene3D" id="3.80.10.10">
    <property type="entry name" value="Ribonuclease Inhibitor"/>
    <property type="match status" value="1"/>
</dbReference>
<dbReference type="AlphaFoldDB" id="A0A0C9VRR1"/>
<dbReference type="HOGENOM" id="CLU_1240816_0_0_1"/>
<reference evidence="1 2" key="1">
    <citation type="submission" date="2014-06" db="EMBL/GenBank/DDBJ databases">
        <title>Evolutionary Origins and Diversification of the Mycorrhizal Mutualists.</title>
        <authorList>
            <consortium name="DOE Joint Genome Institute"/>
            <consortium name="Mycorrhizal Genomics Consortium"/>
            <person name="Kohler A."/>
            <person name="Kuo A."/>
            <person name="Nagy L.G."/>
            <person name="Floudas D."/>
            <person name="Copeland A."/>
            <person name="Barry K.W."/>
            <person name="Cichocki N."/>
            <person name="Veneault-Fourrey C."/>
            <person name="LaButti K."/>
            <person name="Lindquist E.A."/>
            <person name="Lipzen A."/>
            <person name="Lundell T."/>
            <person name="Morin E."/>
            <person name="Murat C."/>
            <person name="Riley R."/>
            <person name="Ohm R."/>
            <person name="Sun H."/>
            <person name="Tunlid A."/>
            <person name="Henrissat B."/>
            <person name="Grigoriev I.V."/>
            <person name="Hibbett D.S."/>
            <person name="Martin F."/>
        </authorList>
    </citation>
    <scope>NUCLEOTIDE SEQUENCE [LARGE SCALE GENOMIC DNA]</scope>
    <source>
        <strain evidence="1 2">SS14</strain>
    </source>
</reference>
<protein>
    <submittedName>
        <fullName evidence="1">Uncharacterized protein</fullName>
    </submittedName>
</protein>
<name>A0A0C9VRR1_SPHS4</name>
<proteinExistence type="predicted"/>
<accession>A0A0C9VRR1</accession>
<keyword evidence="2" id="KW-1185">Reference proteome</keyword>